<sequence length="165" mass="18434">MIEYELMFVIDPVDDDTEQTLIEELGGFIGGHGRTALLTVSFEDTNAVAAAQAAVTGLRQHGVRVRRVYDDLVTRAQIAERTDMTRQAVGLWVRRERQTERPFPEPFVLTGGGLWRWDEVNTWLRDARLPHDDVRHLSAGEVARVNVWIADRASNVALVGGRAGA</sequence>
<organism evidence="1 2">
    <name type="scientific">Ornithinimicrobium faecis</name>
    <dbReference type="NCBI Taxonomy" id="2934158"/>
    <lineage>
        <taxon>Bacteria</taxon>
        <taxon>Bacillati</taxon>
        <taxon>Actinomycetota</taxon>
        <taxon>Actinomycetes</taxon>
        <taxon>Micrococcales</taxon>
        <taxon>Ornithinimicrobiaceae</taxon>
        <taxon>Ornithinimicrobium</taxon>
    </lineage>
</organism>
<accession>A0ABY4YXB8</accession>
<dbReference type="EMBL" id="CP099489">
    <property type="protein sequence ID" value="USQ81257.1"/>
    <property type="molecule type" value="Genomic_DNA"/>
</dbReference>
<reference evidence="1" key="1">
    <citation type="submission" date="2022-06" db="EMBL/GenBank/DDBJ databases">
        <title>Ornithinimicrobium HY1793.</title>
        <authorList>
            <person name="Huang Y."/>
        </authorList>
    </citation>
    <scope>NUCLEOTIDE SEQUENCE</scope>
    <source>
        <strain evidence="1">HY1793</strain>
    </source>
</reference>
<protein>
    <recommendedName>
        <fullName evidence="3">DNA-binding protein</fullName>
    </recommendedName>
</protein>
<dbReference type="RefSeq" id="WP_252594641.1">
    <property type="nucleotide sequence ID" value="NZ_CP099489.1"/>
</dbReference>
<evidence type="ECO:0000313" key="1">
    <source>
        <dbReference type="EMBL" id="USQ81257.1"/>
    </source>
</evidence>
<evidence type="ECO:0008006" key="3">
    <source>
        <dbReference type="Google" id="ProtNLM"/>
    </source>
</evidence>
<keyword evidence="2" id="KW-1185">Reference proteome</keyword>
<gene>
    <name evidence="1" type="ORF">NF556_06330</name>
</gene>
<evidence type="ECO:0000313" key="2">
    <source>
        <dbReference type="Proteomes" id="UP001056455"/>
    </source>
</evidence>
<name>A0ABY4YXB8_9MICO</name>
<proteinExistence type="predicted"/>
<dbReference type="Proteomes" id="UP001056455">
    <property type="component" value="Chromosome"/>
</dbReference>